<organism evidence="2">
    <name type="scientific">Streptomyces sp. NBC_01393</name>
    <dbReference type="NCBI Taxonomy" id="2903851"/>
    <lineage>
        <taxon>Bacteria</taxon>
        <taxon>Bacillati</taxon>
        <taxon>Actinomycetota</taxon>
        <taxon>Actinomycetes</taxon>
        <taxon>Kitasatosporales</taxon>
        <taxon>Streptomycetaceae</taxon>
        <taxon>Streptomyces</taxon>
    </lineage>
</organism>
<accession>A0AAU3HZL2</accession>
<reference evidence="2" key="1">
    <citation type="submission" date="2022-10" db="EMBL/GenBank/DDBJ databases">
        <title>The complete genomes of actinobacterial strains from the NBC collection.</title>
        <authorList>
            <person name="Joergensen T.S."/>
            <person name="Alvarez Arevalo M."/>
            <person name="Sterndorff E.B."/>
            <person name="Faurdal D."/>
            <person name="Vuksanovic O."/>
            <person name="Mourched A.-S."/>
            <person name="Charusanti P."/>
            <person name="Shaw S."/>
            <person name="Blin K."/>
            <person name="Weber T."/>
        </authorList>
    </citation>
    <scope>NUCLEOTIDE SEQUENCE</scope>
    <source>
        <strain evidence="2">NBC_01393</strain>
    </source>
</reference>
<evidence type="ECO:0000256" key="1">
    <source>
        <dbReference type="SAM" id="SignalP"/>
    </source>
</evidence>
<proteinExistence type="predicted"/>
<keyword evidence="1" id="KW-0732">Signal</keyword>
<feature type="signal peptide" evidence="1">
    <location>
        <begin position="1"/>
        <end position="24"/>
    </location>
</feature>
<evidence type="ECO:0008006" key="3">
    <source>
        <dbReference type="Google" id="ProtNLM"/>
    </source>
</evidence>
<evidence type="ECO:0000313" key="2">
    <source>
        <dbReference type="EMBL" id="WTZ09703.1"/>
    </source>
</evidence>
<feature type="chain" id="PRO_5043670799" description="Sortase" evidence="1">
    <location>
        <begin position="25"/>
        <end position="184"/>
    </location>
</feature>
<dbReference type="EMBL" id="CP109546">
    <property type="protein sequence ID" value="WTZ09703.1"/>
    <property type="molecule type" value="Genomic_DNA"/>
</dbReference>
<name>A0AAU3HZL2_9ACTN</name>
<sequence>MRSMRLTLCAGAAVAAAFTPAAYAADAGPAGVSVNPVSPAAGSDIRLRAMGCAGRTGTAASDAFVSDARLTGGGGGGLVGDTRVRTALRPGDYGIQVDCDGHHERVKGTLTVPARDSSPSVATPASPVAPVNAGGGGTARLAAADDAHAAGPGIRQAVVGLVLASVAAIAVAVRGTRRGNDGRD</sequence>
<gene>
    <name evidence="2" type="ORF">OG699_17940</name>
</gene>
<dbReference type="AlphaFoldDB" id="A0AAU3HZL2"/>
<protein>
    <recommendedName>
        <fullName evidence="3">Sortase</fullName>
    </recommendedName>
</protein>